<dbReference type="EMBL" id="AEVO01000114">
    <property type="protein sequence ID" value="EFY06526.1"/>
    <property type="molecule type" value="Genomic_DNA"/>
</dbReference>
<evidence type="ECO:0000313" key="5">
    <source>
        <dbReference type="EMBL" id="EFY06526.1"/>
    </source>
</evidence>
<dbReference type="STRING" id="762983.HMPREF9444_01705"/>
<dbReference type="InterPro" id="IPR036390">
    <property type="entry name" value="WH_DNA-bd_sf"/>
</dbReference>
<dbReference type="InterPro" id="IPR008920">
    <property type="entry name" value="TF_FadR/GntR_C"/>
</dbReference>
<dbReference type="GO" id="GO:0003677">
    <property type="term" value="F:DNA binding"/>
    <property type="evidence" value="ECO:0007669"/>
    <property type="project" value="UniProtKB-KW"/>
</dbReference>
<evidence type="ECO:0000259" key="4">
    <source>
        <dbReference type="PROSITE" id="PS50949"/>
    </source>
</evidence>
<proteinExistence type="predicted"/>
<dbReference type="Pfam" id="PF07729">
    <property type="entry name" value="FCD"/>
    <property type="match status" value="1"/>
</dbReference>
<dbReference type="Gene3D" id="1.10.10.10">
    <property type="entry name" value="Winged helix-like DNA-binding domain superfamily/Winged helix DNA-binding domain"/>
    <property type="match status" value="1"/>
</dbReference>
<evidence type="ECO:0000256" key="1">
    <source>
        <dbReference type="ARBA" id="ARBA00023015"/>
    </source>
</evidence>
<dbReference type="CDD" id="cd07377">
    <property type="entry name" value="WHTH_GntR"/>
    <property type="match status" value="1"/>
</dbReference>
<dbReference type="PANTHER" id="PTHR43537:SF6">
    <property type="entry name" value="HTH-TYPE TRANSCRIPTIONAL REPRESSOR RSPR"/>
    <property type="match status" value="1"/>
</dbReference>
<dbReference type="SUPFAM" id="SSF48008">
    <property type="entry name" value="GntR ligand-binding domain-like"/>
    <property type="match status" value="1"/>
</dbReference>
<evidence type="ECO:0000256" key="2">
    <source>
        <dbReference type="ARBA" id="ARBA00023125"/>
    </source>
</evidence>
<dbReference type="SMART" id="SM00345">
    <property type="entry name" value="HTH_GNTR"/>
    <property type="match status" value="1"/>
</dbReference>
<keyword evidence="1" id="KW-0805">Transcription regulation</keyword>
<comment type="caution">
    <text evidence="5">The sequence shown here is derived from an EMBL/GenBank/DDBJ whole genome shotgun (WGS) entry which is preliminary data.</text>
</comment>
<dbReference type="AlphaFoldDB" id="E8LLT4"/>
<name>E8LLT4_SUCHY</name>
<dbReference type="SUPFAM" id="SSF46785">
    <property type="entry name" value="Winged helix' DNA-binding domain"/>
    <property type="match status" value="1"/>
</dbReference>
<dbReference type="Proteomes" id="UP000018458">
    <property type="component" value="Unassembled WGS sequence"/>
</dbReference>
<dbReference type="InterPro" id="IPR036388">
    <property type="entry name" value="WH-like_DNA-bd_sf"/>
</dbReference>
<keyword evidence="6" id="KW-1185">Reference proteome</keyword>
<dbReference type="GO" id="GO:0003700">
    <property type="term" value="F:DNA-binding transcription factor activity"/>
    <property type="evidence" value="ECO:0007669"/>
    <property type="project" value="InterPro"/>
</dbReference>
<evidence type="ECO:0000256" key="3">
    <source>
        <dbReference type="ARBA" id="ARBA00023163"/>
    </source>
</evidence>
<dbReference type="PROSITE" id="PS50949">
    <property type="entry name" value="HTH_GNTR"/>
    <property type="match status" value="1"/>
</dbReference>
<dbReference type="PANTHER" id="PTHR43537">
    <property type="entry name" value="TRANSCRIPTIONAL REGULATOR, GNTR FAMILY"/>
    <property type="match status" value="1"/>
</dbReference>
<dbReference type="Gene3D" id="1.20.120.530">
    <property type="entry name" value="GntR ligand-binding domain-like"/>
    <property type="match status" value="1"/>
</dbReference>
<dbReference type="Pfam" id="PF00392">
    <property type="entry name" value="GntR"/>
    <property type="match status" value="1"/>
</dbReference>
<protein>
    <submittedName>
        <fullName evidence="5">Transcriptional regulator, GntR family</fullName>
    </submittedName>
</protein>
<sequence>MQAGTNVNDIFLTDEKFILNSVDPISRQIYAFLKRAIIECRLMPGDHLSENEVSAKFNISRQPVREALIKLSENGFVLIEPKKTTRVKRISRSQVLQGAVIREAIESKIIRKTAECINDKVIALLEENVHKQENVADDYNVHLHFSLDDEFHRIILSAPGYDKAWDIVETVKGSMDRLRFLSIEFELTPISKTCRAHRKVLEALKKQDPDLAEKAMIQHLQETAESLSMVMDKCNPQWFSE</sequence>
<reference evidence="5 6" key="1">
    <citation type="submission" date="2011-01" db="EMBL/GenBank/DDBJ databases">
        <authorList>
            <person name="Weinstock G."/>
            <person name="Sodergren E."/>
            <person name="Clifton S."/>
            <person name="Fulton L."/>
            <person name="Fulton B."/>
            <person name="Courtney L."/>
            <person name="Fronick C."/>
            <person name="Harrison M."/>
            <person name="Strong C."/>
            <person name="Farmer C."/>
            <person name="Delahaunty K."/>
            <person name="Markovic C."/>
            <person name="Hall O."/>
            <person name="Minx P."/>
            <person name="Tomlinson C."/>
            <person name="Mitreva M."/>
            <person name="Hou S."/>
            <person name="Chen J."/>
            <person name="Wollam A."/>
            <person name="Pepin K.H."/>
            <person name="Johnson M."/>
            <person name="Bhonagiri V."/>
            <person name="Zhang X."/>
            <person name="Suruliraj S."/>
            <person name="Warren W."/>
            <person name="Chinwalla A."/>
            <person name="Mardis E.R."/>
            <person name="Wilson R.K."/>
        </authorList>
    </citation>
    <scope>NUCLEOTIDE SEQUENCE [LARGE SCALE GENOMIC DNA]</scope>
    <source>
        <strain evidence="6">DSM 22608 / JCM 16073 / KCTC 15190 / YIT 12066</strain>
    </source>
</reference>
<keyword evidence="3" id="KW-0804">Transcription</keyword>
<organism evidence="5 6">
    <name type="scientific">Succinatimonas hippei (strain DSM 22608 / JCM 16073 / KCTC 15190 / YIT 12066)</name>
    <dbReference type="NCBI Taxonomy" id="762983"/>
    <lineage>
        <taxon>Bacteria</taxon>
        <taxon>Pseudomonadati</taxon>
        <taxon>Pseudomonadota</taxon>
        <taxon>Gammaproteobacteria</taxon>
        <taxon>Aeromonadales</taxon>
        <taxon>Succinivibrionaceae</taxon>
        <taxon>Succinatimonas</taxon>
    </lineage>
</organism>
<gene>
    <name evidence="5" type="ORF">HMPREF9444_01705</name>
</gene>
<keyword evidence="2" id="KW-0238">DNA-binding</keyword>
<dbReference type="InterPro" id="IPR000524">
    <property type="entry name" value="Tscrpt_reg_HTH_GntR"/>
</dbReference>
<dbReference type="eggNOG" id="COG1802">
    <property type="taxonomic scope" value="Bacteria"/>
</dbReference>
<dbReference type="HOGENOM" id="CLU_017584_5_2_6"/>
<evidence type="ECO:0000313" key="6">
    <source>
        <dbReference type="Proteomes" id="UP000018458"/>
    </source>
</evidence>
<accession>E8LLT4</accession>
<feature type="domain" description="HTH gntR-type" evidence="4">
    <location>
        <begin position="23"/>
        <end position="90"/>
    </location>
</feature>
<dbReference type="SMART" id="SM00895">
    <property type="entry name" value="FCD"/>
    <property type="match status" value="1"/>
</dbReference>
<dbReference type="PRINTS" id="PR00035">
    <property type="entry name" value="HTHGNTR"/>
</dbReference>
<dbReference type="InterPro" id="IPR011711">
    <property type="entry name" value="GntR_C"/>
</dbReference>